<evidence type="ECO:0000256" key="1">
    <source>
        <dbReference type="SAM" id="Phobius"/>
    </source>
</evidence>
<dbReference type="Proteomes" id="UP000637632">
    <property type="component" value="Unassembled WGS sequence"/>
</dbReference>
<feature type="domain" description="VanZ-like" evidence="2">
    <location>
        <begin position="40"/>
        <end position="156"/>
    </location>
</feature>
<sequence>MSEHLPDNHAPSPDAGADSHLVSHVVSHLHSSPFARVCLLAYTVLILYASWYPFTGWQANNLSALPDVIRQWPRYWTKFDAGINIVGYIPFGTLIVFALYPLVNRWWAALIACFGGALISAVAELVQYFLPSRVTSLLDFLTNTSGAVLGAILGALLTPLILEKGRLQLLRKQWTYQDSSWEIVLLGLWPMAQLYPQAYLFGLGQLLPILSQHLSDLFDMDIDIGAFVLQGMEFSADEYLLAETFITASGCTGAILICLSLFNRHAPKFPLGMLLLSMTLIAKTLASALLFKPEYAYAWLTPGAIGGLLISAIMLYGFSFAPVRAQKRLAFLLLLISLVVLNLLPDNPYFAATMQTWVQGKFLNFNGAAQFLSLCWPWMALWTLLRKPKPAAAQVAVS</sequence>
<feature type="transmembrane region" description="Helical" evidence="1">
    <location>
        <begin position="107"/>
        <end position="130"/>
    </location>
</feature>
<dbReference type="InterPro" id="IPR006976">
    <property type="entry name" value="VanZ-like"/>
</dbReference>
<feature type="transmembrane region" description="Helical" evidence="1">
    <location>
        <begin position="34"/>
        <end position="54"/>
    </location>
</feature>
<organism evidence="3 4">
    <name type="scientific">Undibacterium aquatile</name>
    <dbReference type="NCBI Taxonomy" id="1537398"/>
    <lineage>
        <taxon>Bacteria</taxon>
        <taxon>Pseudomonadati</taxon>
        <taxon>Pseudomonadota</taxon>
        <taxon>Betaproteobacteria</taxon>
        <taxon>Burkholderiales</taxon>
        <taxon>Oxalobacteraceae</taxon>
        <taxon>Undibacterium</taxon>
    </lineage>
</organism>
<feature type="transmembrane region" description="Helical" evidence="1">
    <location>
        <begin position="297"/>
        <end position="317"/>
    </location>
</feature>
<feature type="transmembrane region" description="Helical" evidence="1">
    <location>
        <begin position="329"/>
        <end position="345"/>
    </location>
</feature>
<feature type="transmembrane region" description="Helical" evidence="1">
    <location>
        <begin position="239"/>
        <end position="262"/>
    </location>
</feature>
<proteinExistence type="predicted"/>
<feature type="transmembrane region" description="Helical" evidence="1">
    <location>
        <begin position="81"/>
        <end position="100"/>
    </location>
</feature>
<dbReference type="EMBL" id="JACOFT010000001">
    <property type="protein sequence ID" value="MBC3810309.1"/>
    <property type="molecule type" value="Genomic_DNA"/>
</dbReference>
<evidence type="ECO:0000313" key="4">
    <source>
        <dbReference type="Proteomes" id="UP000637632"/>
    </source>
</evidence>
<keyword evidence="1" id="KW-0812">Transmembrane</keyword>
<feature type="transmembrane region" description="Helical" evidence="1">
    <location>
        <begin position="142"/>
        <end position="162"/>
    </location>
</feature>
<evidence type="ECO:0000259" key="2">
    <source>
        <dbReference type="Pfam" id="PF04892"/>
    </source>
</evidence>
<accession>A0ABR6XBK5</accession>
<feature type="transmembrane region" description="Helical" evidence="1">
    <location>
        <begin position="183"/>
        <end position="201"/>
    </location>
</feature>
<feature type="transmembrane region" description="Helical" evidence="1">
    <location>
        <begin position="365"/>
        <end position="385"/>
    </location>
</feature>
<dbReference type="RefSeq" id="WP_190477126.1">
    <property type="nucleotide sequence ID" value="NZ_JACOFT010000001.1"/>
</dbReference>
<protein>
    <submittedName>
        <fullName evidence="3">VanZ family protein</fullName>
    </submittedName>
</protein>
<evidence type="ECO:0000313" key="3">
    <source>
        <dbReference type="EMBL" id="MBC3810309.1"/>
    </source>
</evidence>
<keyword evidence="1" id="KW-1133">Transmembrane helix</keyword>
<keyword evidence="4" id="KW-1185">Reference proteome</keyword>
<reference evidence="3 4" key="1">
    <citation type="submission" date="2020-08" db="EMBL/GenBank/DDBJ databases">
        <title>Novel species isolated from subtropical streams in China.</title>
        <authorList>
            <person name="Lu H."/>
        </authorList>
    </citation>
    <scope>NUCLEOTIDE SEQUENCE [LARGE SCALE GENOMIC DNA]</scope>
    <source>
        <strain evidence="3 4">CCTCC AB 2015119</strain>
    </source>
</reference>
<keyword evidence="1" id="KW-0472">Membrane</keyword>
<feature type="transmembrane region" description="Helical" evidence="1">
    <location>
        <begin position="269"/>
        <end position="291"/>
    </location>
</feature>
<gene>
    <name evidence="3" type="ORF">H8K26_02560</name>
</gene>
<name>A0ABR6XBK5_9BURK</name>
<dbReference type="Pfam" id="PF04892">
    <property type="entry name" value="VanZ"/>
    <property type="match status" value="1"/>
</dbReference>
<comment type="caution">
    <text evidence="3">The sequence shown here is derived from an EMBL/GenBank/DDBJ whole genome shotgun (WGS) entry which is preliminary data.</text>
</comment>
<dbReference type="NCBIfam" id="NF037970">
    <property type="entry name" value="vanZ_1"/>
    <property type="match status" value="1"/>
</dbReference>